<gene>
    <name evidence="3" type="ORF">QIS74_08620</name>
</gene>
<dbReference type="InterPro" id="IPR041661">
    <property type="entry name" value="ZN622/Rei1/Reh1_Znf-C2H2"/>
</dbReference>
<protein>
    <submittedName>
        <fullName evidence="3">TRI15</fullName>
    </submittedName>
</protein>
<evidence type="ECO:0000313" key="4">
    <source>
        <dbReference type="Proteomes" id="UP001327957"/>
    </source>
</evidence>
<dbReference type="Proteomes" id="UP001327957">
    <property type="component" value="Unassembled WGS sequence"/>
</dbReference>
<name>A0AAV9TBF8_9PEZI</name>
<feature type="domain" description="ZN622/Rei1/Reh1 zinc finger C2H2-type" evidence="2">
    <location>
        <begin position="70"/>
        <end position="163"/>
    </location>
</feature>
<evidence type="ECO:0000259" key="2">
    <source>
        <dbReference type="Pfam" id="PF12756"/>
    </source>
</evidence>
<dbReference type="Pfam" id="PF12756">
    <property type="entry name" value="zf-C2H2_2"/>
    <property type="match status" value="1"/>
</dbReference>
<proteinExistence type="predicted"/>
<organism evidence="3 4">
    <name type="scientific">Colletotrichum tabaci</name>
    <dbReference type="NCBI Taxonomy" id="1209068"/>
    <lineage>
        <taxon>Eukaryota</taxon>
        <taxon>Fungi</taxon>
        <taxon>Dikarya</taxon>
        <taxon>Ascomycota</taxon>
        <taxon>Pezizomycotina</taxon>
        <taxon>Sordariomycetes</taxon>
        <taxon>Hypocreomycetidae</taxon>
        <taxon>Glomerellales</taxon>
        <taxon>Glomerellaceae</taxon>
        <taxon>Colletotrichum</taxon>
        <taxon>Colletotrichum destructivum species complex</taxon>
    </lineage>
</organism>
<keyword evidence="4" id="KW-1185">Reference proteome</keyword>
<reference evidence="3 4" key="1">
    <citation type="submission" date="2023-04" db="EMBL/GenBank/DDBJ databases">
        <title>Colletotrichum tabacum stain YC1 causing leaf anthracnose on Nicotiana tabacum(L.) cv.</title>
        <authorList>
            <person name="Ji Z."/>
            <person name="Wang M."/>
            <person name="Zhang J."/>
            <person name="Wang N."/>
            <person name="Zhou Z."/>
        </authorList>
    </citation>
    <scope>NUCLEOTIDE SEQUENCE [LARGE SCALE GENOMIC DNA]</scope>
    <source>
        <strain evidence="3 4">YC1</strain>
    </source>
</reference>
<dbReference type="GO" id="GO:0030687">
    <property type="term" value="C:preribosome, large subunit precursor"/>
    <property type="evidence" value="ECO:0007669"/>
    <property type="project" value="TreeGrafter"/>
</dbReference>
<evidence type="ECO:0000256" key="1">
    <source>
        <dbReference type="SAM" id="MobiDB-lite"/>
    </source>
</evidence>
<dbReference type="PANTHER" id="PTHR13182">
    <property type="entry name" value="ZINC FINGER PROTEIN 622"/>
    <property type="match status" value="1"/>
</dbReference>
<dbReference type="EMBL" id="JASAOK010000043">
    <property type="protein sequence ID" value="KAK6215601.1"/>
    <property type="molecule type" value="Genomic_DNA"/>
</dbReference>
<comment type="caution">
    <text evidence="3">The sequence shown here is derived from an EMBL/GenBank/DDBJ whole genome shotgun (WGS) entry which is preliminary data.</text>
</comment>
<sequence>MPNGLLDFSVIVAAFQDQNKFSSGSRSDRSGEAVPSPSPEFLQEKQSQLDLTDSGGEEQTVTKPFDPAHCLSCNQRSANLTENMRHIQKRHALFVTSPDNLIVDLETLMGYFHLVIFEYAECLLCGSVRNSPQAAQQHMAGKGHCRIDIAREGSEFRDFYDFDAGSGTGSEEDASEGKSTKGDTFVELAEQTRRLASGKILSHRSIENPQAHRYIPAAAHNRGDALLEDEKPPTSEQSTALMSGVNGRGELTAAEKREALFDKQLAALRPGDRQALMHLPLPQQRALVAKAKKQQERWNREQMAQKIKRQLKANP</sequence>
<accession>A0AAV9TBF8</accession>
<evidence type="ECO:0000313" key="3">
    <source>
        <dbReference type="EMBL" id="KAK6215601.1"/>
    </source>
</evidence>
<dbReference type="InterPro" id="IPR040025">
    <property type="entry name" value="Znf622/Rei1/Reh1"/>
</dbReference>
<dbReference type="GO" id="GO:0042273">
    <property type="term" value="P:ribosomal large subunit biogenesis"/>
    <property type="evidence" value="ECO:0007669"/>
    <property type="project" value="TreeGrafter"/>
</dbReference>
<feature type="region of interest" description="Disordered" evidence="1">
    <location>
        <begin position="21"/>
        <end position="44"/>
    </location>
</feature>
<dbReference type="AlphaFoldDB" id="A0AAV9TBF8"/>
<dbReference type="PANTHER" id="PTHR13182:SF8">
    <property type="entry name" value="CYTOPLASMIC 60S SUBUNIT BIOGENESIS FACTOR ZNF622"/>
    <property type="match status" value="1"/>
</dbReference>